<sequence length="88" mass="10048">MTTQTNSEQQYLHLVRLAWDLRWAGSTVSVELPCDGEPFVQVARAVGPLRVRASVRGQHWVFTWGRGRNQWVYALDADAARQIRAALR</sequence>
<dbReference type="STRING" id="46177.SAMN05660976_08350"/>
<organism evidence="1 2">
    <name type="scientific">Nonomuraea pusilla</name>
    <dbReference type="NCBI Taxonomy" id="46177"/>
    <lineage>
        <taxon>Bacteria</taxon>
        <taxon>Bacillati</taxon>
        <taxon>Actinomycetota</taxon>
        <taxon>Actinomycetes</taxon>
        <taxon>Streptosporangiales</taxon>
        <taxon>Streptosporangiaceae</taxon>
        <taxon>Nonomuraea</taxon>
    </lineage>
</organism>
<keyword evidence="2" id="KW-1185">Reference proteome</keyword>
<proteinExistence type="predicted"/>
<accession>A0A1H8JJ03</accession>
<dbReference type="Proteomes" id="UP000198953">
    <property type="component" value="Unassembled WGS sequence"/>
</dbReference>
<name>A0A1H8JJ03_9ACTN</name>
<evidence type="ECO:0000313" key="1">
    <source>
        <dbReference type="EMBL" id="SEN80237.1"/>
    </source>
</evidence>
<dbReference type="AlphaFoldDB" id="A0A1H8JJ03"/>
<dbReference type="RefSeq" id="WP_143078960.1">
    <property type="nucleotide sequence ID" value="NZ_FOBF01000038.1"/>
</dbReference>
<dbReference type="OrthoDB" id="3540792at2"/>
<evidence type="ECO:0000313" key="2">
    <source>
        <dbReference type="Proteomes" id="UP000198953"/>
    </source>
</evidence>
<dbReference type="EMBL" id="FOBF01000038">
    <property type="protein sequence ID" value="SEN80237.1"/>
    <property type="molecule type" value="Genomic_DNA"/>
</dbReference>
<protein>
    <submittedName>
        <fullName evidence="1">Uncharacterized protein</fullName>
    </submittedName>
</protein>
<reference evidence="1 2" key="1">
    <citation type="submission" date="2016-10" db="EMBL/GenBank/DDBJ databases">
        <authorList>
            <person name="de Groot N.N."/>
        </authorList>
    </citation>
    <scope>NUCLEOTIDE SEQUENCE [LARGE SCALE GENOMIC DNA]</scope>
    <source>
        <strain evidence="1 2">DSM 43357</strain>
    </source>
</reference>
<gene>
    <name evidence="1" type="ORF">SAMN05660976_08350</name>
</gene>